<dbReference type="PANTHER" id="PTHR34413:SF2">
    <property type="entry name" value="PROPHAGE TAIL FIBER ASSEMBLY PROTEIN HOMOLOG TFAE-RELATED"/>
    <property type="match status" value="1"/>
</dbReference>
<proteinExistence type="predicted"/>
<dbReference type="PANTHER" id="PTHR34413">
    <property type="entry name" value="PROPHAGE TAIL FIBER ASSEMBLY PROTEIN HOMOLOG TFAE-RELATED-RELATED"/>
    <property type="match status" value="1"/>
</dbReference>
<sequence>MIKLILSAPVPAMAAAFEHSFQNTENVEIIPGPFETIPEFDCMVSAANSFGLMDGGVDAAITAYFGPQLQERVQQNIIREYLGEQPVGSAFVIETGNSKHPWLVHAPTMRVPLIIDGTDAVYNATRAALLAIFQHNKSAGEGRKIKSVVFPAMGAGCGKVSPDSVARQMRLAWDGFINCATEINWQYASARQNAVFSTTAYCPSKALCPNARTEYIGFGDYRTYCNKSGNTCISPRHQVDDIHIGTHTHTIDIGVQNHANHTGAYTHPHAASLDTRPYGHFLNSEYLSGVKNDF</sequence>
<dbReference type="InterPro" id="IPR051220">
    <property type="entry name" value="TFA_Chaperone"/>
</dbReference>
<protein>
    <submittedName>
        <fullName evidence="2">Macro domain-containing protein</fullName>
    </submittedName>
</protein>
<name>A0A8E6IDJ2_SALER</name>
<accession>A0A8E6IDJ2</accession>
<organism evidence="2">
    <name type="scientific">Salmonella enterica subsp. salamae</name>
    <dbReference type="NCBI Taxonomy" id="59202"/>
    <lineage>
        <taxon>Bacteria</taxon>
        <taxon>Pseudomonadati</taxon>
        <taxon>Pseudomonadota</taxon>
        <taxon>Gammaproteobacteria</taxon>
        <taxon>Enterobacterales</taxon>
        <taxon>Enterobacteriaceae</taxon>
        <taxon>Salmonella</taxon>
    </lineage>
</organism>
<dbReference type="EMBL" id="CP074596">
    <property type="protein sequence ID" value="QVP48624.1"/>
    <property type="molecule type" value="Genomic_DNA"/>
</dbReference>
<reference evidence="2" key="2">
    <citation type="submission" date="2021-05" db="EMBL/GenBank/DDBJ databases">
        <title>Whole genome PacBio Sequel sequence of Salmonella enterica subsp. enterica.</title>
        <authorList>
            <person name="Hoffmann M."/>
            <person name="Balkey M."/>
            <person name="Luo Y."/>
        </authorList>
    </citation>
    <scope>NUCLEOTIDE SEQUENCE</scope>
    <source>
        <strain evidence="2">CFSAN001015</strain>
    </source>
</reference>
<dbReference type="SUPFAM" id="SSF52949">
    <property type="entry name" value="Macro domain-like"/>
    <property type="match status" value="1"/>
</dbReference>
<dbReference type="InterPro" id="IPR002589">
    <property type="entry name" value="Macro_dom"/>
</dbReference>
<feature type="domain" description="Macro" evidence="1">
    <location>
        <begin position="14"/>
        <end position="195"/>
    </location>
</feature>
<gene>
    <name evidence="2" type="ORF">AIT66_14730</name>
</gene>
<dbReference type="SMART" id="SM00506">
    <property type="entry name" value="A1pp"/>
    <property type="match status" value="1"/>
</dbReference>
<dbReference type="AlphaFoldDB" id="A0A8E6IDJ2"/>
<evidence type="ECO:0000259" key="1">
    <source>
        <dbReference type="PROSITE" id="PS51154"/>
    </source>
</evidence>
<reference evidence="2" key="1">
    <citation type="submission" date="2018-07" db="EMBL/GenBank/DDBJ databases">
        <authorList>
            <consortium name="GenomeTrakr network: Whole genome sequencing for foodborne pathogen traceback"/>
        </authorList>
    </citation>
    <scope>NUCLEOTIDE SEQUENCE</scope>
    <source>
        <strain evidence="2">CFSAN001015</strain>
    </source>
</reference>
<evidence type="ECO:0000313" key="2">
    <source>
        <dbReference type="EMBL" id="QVP48624.1"/>
    </source>
</evidence>
<dbReference type="Pfam" id="PF01661">
    <property type="entry name" value="Macro"/>
    <property type="match status" value="1"/>
</dbReference>
<dbReference type="InterPro" id="IPR043472">
    <property type="entry name" value="Macro_dom-like"/>
</dbReference>
<dbReference type="PROSITE" id="PS51154">
    <property type="entry name" value="MACRO"/>
    <property type="match status" value="1"/>
</dbReference>
<dbReference type="Gene3D" id="3.40.220.10">
    <property type="entry name" value="Leucine Aminopeptidase, subunit E, domain 1"/>
    <property type="match status" value="1"/>
</dbReference>